<accession>A0ABN6ZQ21</accession>
<dbReference type="Proteomes" id="UP001341135">
    <property type="component" value="Chromosome"/>
</dbReference>
<name>A0ABN6ZQ21_9CREN</name>
<dbReference type="RefSeq" id="WP_338249565.1">
    <property type="nucleotide sequence ID" value="NZ_AP028907.1"/>
</dbReference>
<proteinExistence type="predicted"/>
<reference evidence="2 3" key="1">
    <citation type="submission" date="2023-09" db="EMBL/GenBank/DDBJ databases">
        <title>Pyrofollis japonicus gen. nov. sp. nov., a novel member of the family Pyrodictiaceae isolated from the Iheya North hydrothermal field.</title>
        <authorList>
            <person name="Miyazaki U."/>
            <person name="Sanari M."/>
            <person name="Tame A."/>
            <person name="Kitajima M."/>
            <person name="Okamoto A."/>
            <person name="Sawayama S."/>
            <person name="Miyazaki J."/>
            <person name="Takai K."/>
            <person name="Nakagawa S."/>
        </authorList>
    </citation>
    <scope>NUCLEOTIDE SEQUENCE [LARGE SCALE GENOMIC DNA]</scope>
    <source>
        <strain evidence="2 3">AV2</strain>
    </source>
</reference>
<dbReference type="InterPro" id="IPR002145">
    <property type="entry name" value="CopG"/>
</dbReference>
<organism evidence="2 3">
    <name type="scientific">Pyrodictium abyssi</name>
    <dbReference type="NCBI Taxonomy" id="54256"/>
    <lineage>
        <taxon>Archaea</taxon>
        <taxon>Thermoproteota</taxon>
        <taxon>Thermoprotei</taxon>
        <taxon>Desulfurococcales</taxon>
        <taxon>Pyrodictiaceae</taxon>
        <taxon>Pyrodictium</taxon>
    </lineage>
</organism>
<protein>
    <recommendedName>
        <fullName evidence="1">Ribbon-helix-helix protein CopG domain-containing protein</fullName>
    </recommendedName>
</protein>
<feature type="domain" description="Ribbon-helix-helix protein CopG" evidence="1">
    <location>
        <begin position="8"/>
        <end position="43"/>
    </location>
</feature>
<dbReference type="Gene3D" id="1.10.1220.10">
    <property type="entry name" value="Met repressor-like"/>
    <property type="match status" value="1"/>
</dbReference>
<dbReference type="InterPro" id="IPR013321">
    <property type="entry name" value="Arc_rbn_hlx_hlx"/>
</dbReference>
<dbReference type="Pfam" id="PF01402">
    <property type="entry name" value="RHH_1"/>
    <property type="match status" value="1"/>
</dbReference>
<keyword evidence="3" id="KW-1185">Reference proteome</keyword>
<dbReference type="EMBL" id="AP028907">
    <property type="protein sequence ID" value="BES82337.1"/>
    <property type="molecule type" value="Genomic_DNA"/>
</dbReference>
<sequence>MGSVGVYVRVDRRLLEEFTRLAHSLGMSRSEAIRRAMEMFLERSRGESVTSRMRGLVKSKLSLKELEEVYLVYKL</sequence>
<evidence type="ECO:0000259" key="1">
    <source>
        <dbReference type="Pfam" id="PF01402"/>
    </source>
</evidence>
<gene>
    <name evidence="2" type="ORF">PABY_19040</name>
</gene>
<evidence type="ECO:0000313" key="2">
    <source>
        <dbReference type="EMBL" id="BES82337.1"/>
    </source>
</evidence>
<dbReference type="GeneID" id="89289911"/>
<evidence type="ECO:0000313" key="3">
    <source>
        <dbReference type="Proteomes" id="UP001341135"/>
    </source>
</evidence>